<dbReference type="EMBL" id="AP019791">
    <property type="protein sequence ID" value="BBL80530.1"/>
    <property type="molecule type" value="Genomic_DNA"/>
</dbReference>
<dbReference type="PROSITE" id="PS51866">
    <property type="entry name" value="MOP"/>
    <property type="match status" value="1"/>
</dbReference>
<evidence type="ECO:0000313" key="5">
    <source>
        <dbReference type="Proteomes" id="UP000318065"/>
    </source>
</evidence>
<dbReference type="GO" id="GO:0015689">
    <property type="term" value="P:molybdate ion transport"/>
    <property type="evidence" value="ECO:0007669"/>
    <property type="project" value="InterPro"/>
</dbReference>
<sequence length="72" mass="7633">MRLSTRNRLPGTITEVEKGDVTAKVTLQVGDNHIVALITRESAEELGLEAGQRATALVKATDVMILTDEGAG</sequence>
<protein>
    <recommendedName>
        <fullName evidence="3">Mop domain-containing protein</fullName>
    </recommendedName>
</protein>
<name>A0A510HKJ2_9ACTN</name>
<dbReference type="RefSeq" id="WP_143528527.1">
    <property type="nucleotide sequence ID" value="NZ_AP019791.1"/>
</dbReference>
<dbReference type="Gene3D" id="2.40.50.100">
    <property type="match status" value="1"/>
</dbReference>
<evidence type="ECO:0000256" key="1">
    <source>
        <dbReference type="ARBA" id="ARBA00022505"/>
    </source>
</evidence>
<dbReference type="InterPro" id="IPR005116">
    <property type="entry name" value="Transp-assoc_OB_typ1"/>
</dbReference>
<accession>A0A510HKJ2</accession>
<organism evidence="4 5">
    <name type="scientific">Rubrobacter xylanophilus</name>
    <dbReference type="NCBI Taxonomy" id="49319"/>
    <lineage>
        <taxon>Bacteria</taxon>
        <taxon>Bacillati</taxon>
        <taxon>Actinomycetota</taxon>
        <taxon>Rubrobacteria</taxon>
        <taxon>Rubrobacterales</taxon>
        <taxon>Rubrobacteraceae</taxon>
        <taxon>Rubrobacter</taxon>
    </lineage>
</organism>
<keyword evidence="5" id="KW-1185">Reference proteome</keyword>
<evidence type="ECO:0000256" key="2">
    <source>
        <dbReference type="PROSITE-ProRule" id="PRU01213"/>
    </source>
</evidence>
<reference evidence="4" key="1">
    <citation type="journal article" date="2019" name="Microbiol. Resour. Announc.">
        <title>Complete Genome Sequence of Rubrobacter xylanophilus Strain AA3-22, Isolated from Arima Onsen in Japan.</title>
        <authorList>
            <person name="Tomariguchi N."/>
            <person name="Miyazaki K."/>
        </authorList>
    </citation>
    <scope>NUCLEOTIDE SEQUENCE [LARGE SCALE GENOMIC DNA]</scope>
    <source>
        <strain evidence="4">AA3-22</strain>
    </source>
</reference>
<dbReference type="Proteomes" id="UP000318065">
    <property type="component" value="Chromosome"/>
</dbReference>
<keyword evidence="1 2" id="KW-0500">Molybdenum</keyword>
<dbReference type="AlphaFoldDB" id="A0A510HKJ2"/>
<feature type="domain" description="Mop" evidence="3">
    <location>
        <begin position="2"/>
        <end position="67"/>
    </location>
</feature>
<dbReference type="InterPro" id="IPR008995">
    <property type="entry name" value="Mo/tungstate-bd_C_term_dom"/>
</dbReference>
<dbReference type="InterPro" id="IPR004606">
    <property type="entry name" value="Mop_domain"/>
</dbReference>
<proteinExistence type="predicted"/>
<dbReference type="Pfam" id="PF03459">
    <property type="entry name" value="TOBE"/>
    <property type="match status" value="1"/>
</dbReference>
<gene>
    <name evidence="4" type="ORF">RxyAA322_23840</name>
</gene>
<dbReference type="SUPFAM" id="SSF50331">
    <property type="entry name" value="MOP-like"/>
    <property type="match status" value="1"/>
</dbReference>
<evidence type="ECO:0000313" key="4">
    <source>
        <dbReference type="EMBL" id="BBL80530.1"/>
    </source>
</evidence>
<dbReference type="OrthoDB" id="122515at2"/>
<dbReference type="NCBIfam" id="TIGR00638">
    <property type="entry name" value="Mop"/>
    <property type="match status" value="1"/>
</dbReference>
<evidence type="ECO:0000259" key="3">
    <source>
        <dbReference type="PROSITE" id="PS51866"/>
    </source>
</evidence>